<dbReference type="EMBL" id="CM055732">
    <property type="protein sequence ID" value="KAJ8011972.1"/>
    <property type="molecule type" value="Genomic_DNA"/>
</dbReference>
<reference evidence="1" key="1">
    <citation type="submission" date="2021-05" db="EMBL/GenBank/DDBJ databases">
        <authorList>
            <person name="Pan Q."/>
            <person name="Jouanno E."/>
            <person name="Zahm M."/>
            <person name="Klopp C."/>
            <person name="Cabau C."/>
            <person name="Louis A."/>
            <person name="Berthelot C."/>
            <person name="Parey E."/>
            <person name="Roest Crollius H."/>
            <person name="Montfort J."/>
            <person name="Robinson-Rechavi M."/>
            <person name="Bouchez O."/>
            <person name="Lampietro C."/>
            <person name="Lopez Roques C."/>
            <person name="Donnadieu C."/>
            <person name="Postlethwait J."/>
            <person name="Bobe J."/>
            <person name="Dillon D."/>
            <person name="Chandos A."/>
            <person name="von Hippel F."/>
            <person name="Guiguen Y."/>
        </authorList>
    </citation>
    <scope>NUCLEOTIDE SEQUENCE</scope>
    <source>
        <strain evidence="1">YG-Jan2019</strain>
    </source>
</reference>
<keyword evidence="2" id="KW-1185">Reference proteome</keyword>
<evidence type="ECO:0000313" key="2">
    <source>
        <dbReference type="Proteomes" id="UP001157502"/>
    </source>
</evidence>
<protein>
    <submittedName>
        <fullName evidence="1">Uncharacterized protein</fullName>
    </submittedName>
</protein>
<comment type="caution">
    <text evidence="1">The sequence shown here is derived from an EMBL/GenBank/DDBJ whole genome shotgun (WGS) entry which is preliminary data.</text>
</comment>
<sequence length="115" mass="12721">MNLGDYDTSIVVFSWGFLRREAESQRAKIPCAKSPSLRMRRFTERKNIVSLCAEGRKGSTSAQRAHSNDAGAPPPYFSQNTGRKPVCLWQCTGQAVEGREGCLGDAHTGCWLQQT</sequence>
<name>A0ACC2H7U7_DALPE</name>
<dbReference type="Proteomes" id="UP001157502">
    <property type="component" value="Chromosome 5"/>
</dbReference>
<organism evidence="1 2">
    <name type="scientific">Dallia pectoralis</name>
    <name type="common">Alaska blackfish</name>
    <dbReference type="NCBI Taxonomy" id="75939"/>
    <lineage>
        <taxon>Eukaryota</taxon>
        <taxon>Metazoa</taxon>
        <taxon>Chordata</taxon>
        <taxon>Craniata</taxon>
        <taxon>Vertebrata</taxon>
        <taxon>Euteleostomi</taxon>
        <taxon>Actinopterygii</taxon>
        <taxon>Neopterygii</taxon>
        <taxon>Teleostei</taxon>
        <taxon>Protacanthopterygii</taxon>
        <taxon>Esociformes</taxon>
        <taxon>Umbridae</taxon>
        <taxon>Dallia</taxon>
    </lineage>
</organism>
<proteinExistence type="predicted"/>
<accession>A0ACC2H7U7</accession>
<gene>
    <name evidence="1" type="ORF">DPEC_G00063870</name>
</gene>
<evidence type="ECO:0000313" key="1">
    <source>
        <dbReference type="EMBL" id="KAJ8011972.1"/>
    </source>
</evidence>